<dbReference type="InterPro" id="IPR052439">
    <property type="entry name" value="F-box/Kelch-repeat"/>
</dbReference>
<dbReference type="PANTHER" id="PTHR46122:SF2">
    <property type="entry name" value="F-BOX_KELCH-REPEAT PROTEIN SKIP11"/>
    <property type="match status" value="1"/>
</dbReference>
<dbReference type="EMBL" id="JAGGNH010000004">
    <property type="protein sequence ID" value="KAJ0975261.1"/>
    <property type="molecule type" value="Genomic_DNA"/>
</dbReference>
<dbReference type="Proteomes" id="UP001085076">
    <property type="component" value="Miscellaneous, Linkage group lg04"/>
</dbReference>
<keyword evidence="2" id="KW-0677">Repeat</keyword>
<reference evidence="4" key="2">
    <citation type="journal article" date="2022" name="Hortic Res">
        <title>The genome of Dioscorea zingiberensis sheds light on the biosynthesis, origin and evolution of the medicinally important diosgenin saponins.</title>
        <authorList>
            <person name="Li Y."/>
            <person name="Tan C."/>
            <person name="Li Z."/>
            <person name="Guo J."/>
            <person name="Li S."/>
            <person name="Chen X."/>
            <person name="Wang C."/>
            <person name="Dai X."/>
            <person name="Yang H."/>
            <person name="Song W."/>
            <person name="Hou L."/>
            <person name="Xu J."/>
            <person name="Tong Z."/>
            <person name="Xu A."/>
            <person name="Yuan X."/>
            <person name="Wang W."/>
            <person name="Yang Q."/>
            <person name="Chen L."/>
            <person name="Sun Z."/>
            <person name="Wang K."/>
            <person name="Pan B."/>
            <person name="Chen J."/>
            <person name="Bao Y."/>
            <person name="Liu F."/>
            <person name="Qi X."/>
            <person name="Gang D.R."/>
            <person name="Wen J."/>
            <person name="Li J."/>
        </authorList>
    </citation>
    <scope>NUCLEOTIDE SEQUENCE</scope>
    <source>
        <strain evidence="4">Dzin_1.0</strain>
    </source>
</reference>
<evidence type="ECO:0000313" key="5">
    <source>
        <dbReference type="Proteomes" id="UP001085076"/>
    </source>
</evidence>
<dbReference type="AlphaFoldDB" id="A0A9D5CKS3"/>
<dbReference type="OrthoDB" id="1935693at2759"/>
<name>A0A9D5CKS3_9LILI</name>
<dbReference type="Gene3D" id="2.120.10.80">
    <property type="entry name" value="Kelch-type beta propeller"/>
    <property type="match status" value="1"/>
</dbReference>
<proteinExistence type="predicted"/>
<comment type="caution">
    <text evidence="4">The sequence shown here is derived from an EMBL/GenBank/DDBJ whole genome shotgun (WGS) entry which is preliminary data.</text>
</comment>
<evidence type="ECO:0008006" key="6">
    <source>
        <dbReference type="Google" id="ProtNLM"/>
    </source>
</evidence>
<keyword evidence="5" id="KW-1185">Reference proteome</keyword>
<gene>
    <name evidence="4" type="ORF">J5N97_017226</name>
</gene>
<evidence type="ECO:0000256" key="3">
    <source>
        <dbReference type="SAM" id="MobiDB-lite"/>
    </source>
</evidence>
<sequence length="295" mass="33687">MRIKTKTRGKMCRERNYIYFLVYGKDFLWSASFSRIFELLSFGAQGRDCLVSLESIRSLNPGVVIVFVFLSSGIMLEGKACLISRALPSSCEQESKWIYMTYELLERSNNKRPMSDELTDNGGENLKRKKSLENPLLPNNEELDPSTHENDGNGSVGEYSDSNSLISSIGRDNSINCLLHCSRSDYGSLASLNRSFRSLIRSGELYRLRRQMGITEHWVYFSCHVLEWEAYDPYASRWLTLPKLPHNECFMCSDKESLAVGTELLVFGKEVTAHIVLRYSILTNSWTDGEAYELS</sequence>
<protein>
    <recommendedName>
        <fullName evidence="6">F-box/kelch-repeat protein</fullName>
    </recommendedName>
</protein>
<dbReference type="SUPFAM" id="SSF117281">
    <property type="entry name" value="Kelch motif"/>
    <property type="match status" value="1"/>
</dbReference>
<organism evidence="4 5">
    <name type="scientific">Dioscorea zingiberensis</name>
    <dbReference type="NCBI Taxonomy" id="325984"/>
    <lineage>
        <taxon>Eukaryota</taxon>
        <taxon>Viridiplantae</taxon>
        <taxon>Streptophyta</taxon>
        <taxon>Embryophyta</taxon>
        <taxon>Tracheophyta</taxon>
        <taxon>Spermatophyta</taxon>
        <taxon>Magnoliopsida</taxon>
        <taxon>Liliopsida</taxon>
        <taxon>Dioscoreales</taxon>
        <taxon>Dioscoreaceae</taxon>
        <taxon>Dioscorea</taxon>
    </lineage>
</organism>
<reference evidence="4" key="1">
    <citation type="submission" date="2021-03" db="EMBL/GenBank/DDBJ databases">
        <authorList>
            <person name="Li Z."/>
            <person name="Yang C."/>
        </authorList>
    </citation>
    <scope>NUCLEOTIDE SEQUENCE</scope>
    <source>
        <strain evidence="4">Dzin_1.0</strain>
        <tissue evidence="4">Leaf</tissue>
    </source>
</reference>
<keyword evidence="1" id="KW-0880">Kelch repeat</keyword>
<evidence type="ECO:0000256" key="1">
    <source>
        <dbReference type="ARBA" id="ARBA00022441"/>
    </source>
</evidence>
<accession>A0A9D5CKS3</accession>
<evidence type="ECO:0000256" key="2">
    <source>
        <dbReference type="ARBA" id="ARBA00022737"/>
    </source>
</evidence>
<dbReference type="PANTHER" id="PTHR46122">
    <property type="entry name" value="GALACTOSE OXIDASE/KELCH REPEAT PROTEIN-RELATED"/>
    <property type="match status" value="1"/>
</dbReference>
<dbReference type="InterPro" id="IPR015915">
    <property type="entry name" value="Kelch-typ_b-propeller"/>
</dbReference>
<dbReference type="GO" id="GO:0005634">
    <property type="term" value="C:nucleus"/>
    <property type="evidence" value="ECO:0007669"/>
    <property type="project" value="TreeGrafter"/>
</dbReference>
<evidence type="ECO:0000313" key="4">
    <source>
        <dbReference type="EMBL" id="KAJ0975261.1"/>
    </source>
</evidence>
<feature type="region of interest" description="Disordered" evidence="3">
    <location>
        <begin position="112"/>
        <end position="157"/>
    </location>
</feature>